<dbReference type="PANTHER" id="PTHR33116:SF78">
    <property type="entry name" value="OS12G0587133 PROTEIN"/>
    <property type="match status" value="1"/>
</dbReference>
<reference evidence="2 3" key="1">
    <citation type="journal article" date="2016" name="Sci. Rep.">
        <title>The Dendrobium catenatum Lindl. genome sequence provides insights into polysaccharide synthase, floral development and adaptive evolution.</title>
        <authorList>
            <person name="Zhang G.Q."/>
            <person name="Xu Q."/>
            <person name="Bian C."/>
            <person name="Tsai W.C."/>
            <person name="Yeh C.M."/>
            <person name="Liu K.W."/>
            <person name="Yoshida K."/>
            <person name="Zhang L.S."/>
            <person name="Chang S.B."/>
            <person name="Chen F."/>
            <person name="Shi Y."/>
            <person name="Su Y.Y."/>
            <person name="Zhang Y.Q."/>
            <person name="Chen L.J."/>
            <person name="Yin Y."/>
            <person name="Lin M."/>
            <person name="Huang H."/>
            <person name="Deng H."/>
            <person name="Wang Z.W."/>
            <person name="Zhu S.L."/>
            <person name="Zhao X."/>
            <person name="Deng C."/>
            <person name="Niu S.C."/>
            <person name="Huang J."/>
            <person name="Wang M."/>
            <person name="Liu G.H."/>
            <person name="Yang H.J."/>
            <person name="Xiao X.J."/>
            <person name="Hsiao Y.Y."/>
            <person name="Wu W.L."/>
            <person name="Chen Y.Y."/>
            <person name="Mitsuda N."/>
            <person name="Ohme-Takagi M."/>
            <person name="Luo Y.B."/>
            <person name="Van de Peer Y."/>
            <person name="Liu Z.J."/>
        </authorList>
    </citation>
    <scope>NUCLEOTIDE SEQUENCE [LARGE SCALE GENOMIC DNA]</scope>
    <source>
        <tissue evidence="2">The whole plant</tissue>
    </source>
</reference>
<reference evidence="2 3" key="2">
    <citation type="journal article" date="2017" name="Nature">
        <title>The Apostasia genome and the evolution of orchids.</title>
        <authorList>
            <person name="Zhang G.Q."/>
            <person name="Liu K.W."/>
            <person name="Li Z."/>
            <person name="Lohaus R."/>
            <person name="Hsiao Y.Y."/>
            <person name="Niu S.C."/>
            <person name="Wang J.Y."/>
            <person name="Lin Y.C."/>
            <person name="Xu Q."/>
            <person name="Chen L.J."/>
            <person name="Yoshida K."/>
            <person name="Fujiwara S."/>
            <person name="Wang Z.W."/>
            <person name="Zhang Y.Q."/>
            <person name="Mitsuda N."/>
            <person name="Wang M."/>
            <person name="Liu G.H."/>
            <person name="Pecoraro L."/>
            <person name="Huang H.X."/>
            <person name="Xiao X.J."/>
            <person name="Lin M."/>
            <person name="Wu X.Y."/>
            <person name="Wu W.L."/>
            <person name="Chen Y.Y."/>
            <person name="Chang S.B."/>
            <person name="Sakamoto S."/>
            <person name="Ohme-Takagi M."/>
            <person name="Yagi M."/>
            <person name="Zeng S.J."/>
            <person name="Shen C.Y."/>
            <person name="Yeh C.M."/>
            <person name="Luo Y.B."/>
            <person name="Tsai W.C."/>
            <person name="Van de Peer Y."/>
            <person name="Liu Z.J."/>
        </authorList>
    </citation>
    <scope>NUCLEOTIDE SEQUENCE [LARGE SCALE GENOMIC DNA]</scope>
    <source>
        <tissue evidence="2">The whole plant</tissue>
    </source>
</reference>
<dbReference type="Gene3D" id="3.60.10.10">
    <property type="entry name" value="Endonuclease/exonuclease/phosphatase"/>
    <property type="match status" value="1"/>
</dbReference>
<accession>A0A2I0WGG4</accession>
<proteinExistence type="predicted"/>
<dbReference type="EMBL" id="KZ502668">
    <property type="protein sequence ID" value="PKU74732.1"/>
    <property type="molecule type" value="Genomic_DNA"/>
</dbReference>
<name>A0A2I0WGG4_9ASPA</name>
<gene>
    <name evidence="2" type="ORF">MA16_Dca004923</name>
</gene>
<sequence length="632" mass="72215">MSNQFIHGIIKVNSTFICAITFVYASNSHVERQILWNNLIAIADTINSPWEILGDFNCCRSVDEKAGGCALTSSRLGDFNRMIFNSGLQDLSSVGHFFTWHNQQHLNPIHIKLDRVLINDKWLLNYPNSFYKVADPDCSDHSPLLLVNSTDSKRGHRFLYKNYCTKFSEFWSCLMDVFAAPNKSSPLSAFNYKLKSLKNSIKNKTWSNANTIQTEIDSLRAQQSNVINQIQSNPLDPQLNSNLKTINSKLAHYNTTLTSWIFQRAKVSWLTHGEDDLKFLYTKINITKNYNRIKEITNEQGTYSTHSDIAKVFIQHFNNLFNSSTTGIRQGCPLSPYLFSIIMDGLSTSFDLAVANKSFDGISADSCEVTHLMFADDLLVFGSATTANANTLNSILNNFASVTGLKVNPQKSSIMLSKNSPQDVEICTILNVQQSHNPIKYLGLPIFYKKLKLKDFQPLLNKITNHLEGWKVKTLSFAGRIQYIKFTICNTIAYWIRGSIMPKGVSKKINRMCSRFTFFGNINQKKLFTVSWKNTCTPKQIGGLGIPSIDSLYHNYACSVIWRFLNSSSLLFCWWRAKYYSLWNFTLANKAPYWDFLCKKACHIKKLHFFLYNPELQPLCYLGPLVWGEFHC</sequence>
<dbReference type="InterPro" id="IPR043128">
    <property type="entry name" value="Rev_trsase/Diguanyl_cyclase"/>
</dbReference>
<dbReference type="SUPFAM" id="SSF56219">
    <property type="entry name" value="DNase I-like"/>
    <property type="match status" value="1"/>
</dbReference>
<keyword evidence="3" id="KW-1185">Reference proteome</keyword>
<dbReference type="PANTHER" id="PTHR33116">
    <property type="entry name" value="REVERSE TRANSCRIPTASE ZINC-BINDING DOMAIN-CONTAINING PROTEIN-RELATED-RELATED"/>
    <property type="match status" value="1"/>
</dbReference>
<dbReference type="InterPro" id="IPR043502">
    <property type="entry name" value="DNA/RNA_pol_sf"/>
</dbReference>
<feature type="domain" description="Reverse transcriptase" evidence="1">
    <location>
        <begin position="208"/>
        <end position="446"/>
    </location>
</feature>
<evidence type="ECO:0000313" key="2">
    <source>
        <dbReference type="EMBL" id="PKU74732.1"/>
    </source>
</evidence>
<evidence type="ECO:0000259" key="1">
    <source>
        <dbReference type="PROSITE" id="PS50878"/>
    </source>
</evidence>
<dbReference type="Pfam" id="PF00078">
    <property type="entry name" value="RVT_1"/>
    <property type="match status" value="1"/>
</dbReference>
<dbReference type="Proteomes" id="UP000233837">
    <property type="component" value="Unassembled WGS sequence"/>
</dbReference>
<dbReference type="SUPFAM" id="SSF56672">
    <property type="entry name" value="DNA/RNA polymerases"/>
    <property type="match status" value="1"/>
</dbReference>
<dbReference type="AlphaFoldDB" id="A0A2I0WGG4"/>
<dbReference type="InterPro" id="IPR036691">
    <property type="entry name" value="Endo/exonu/phosph_ase_sf"/>
</dbReference>
<dbReference type="PROSITE" id="PS50878">
    <property type="entry name" value="RT_POL"/>
    <property type="match status" value="1"/>
</dbReference>
<protein>
    <submittedName>
        <fullName evidence="2">Ribonuclease H protein</fullName>
    </submittedName>
</protein>
<dbReference type="InterPro" id="IPR000477">
    <property type="entry name" value="RT_dom"/>
</dbReference>
<dbReference type="Gene3D" id="3.30.70.270">
    <property type="match status" value="1"/>
</dbReference>
<evidence type="ECO:0000313" key="3">
    <source>
        <dbReference type="Proteomes" id="UP000233837"/>
    </source>
</evidence>
<organism evidence="2 3">
    <name type="scientific">Dendrobium catenatum</name>
    <dbReference type="NCBI Taxonomy" id="906689"/>
    <lineage>
        <taxon>Eukaryota</taxon>
        <taxon>Viridiplantae</taxon>
        <taxon>Streptophyta</taxon>
        <taxon>Embryophyta</taxon>
        <taxon>Tracheophyta</taxon>
        <taxon>Spermatophyta</taxon>
        <taxon>Magnoliopsida</taxon>
        <taxon>Liliopsida</taxon>
        <taxon>Asparagales</taxon>
        <taxon>Orchidaceae</taxon>
        <taxon>Epidendroideae</taxon>
        <taxon>Malaxideae</taxon>
        <taxon>Dendrobiinae</taxon>
        <taxon>Dendrobium</taxon>
    </lineage>
</organism>